<organism evidence="4 5">
    <name type="scientific">Roseiconus lacunae</name>
    <dbReference type="NCBI Taxonomy" id="2605694"/>
    <lineage>
        <taxon>Bacteria</taxon>
        <taxon>Pseudomonadati</taxon>
        <taxon>Planctomycetota</taxon>
        <taxon>Planctomycetia</taxon>
        <taxon>Pirellulales</taxon>
        <taxon>Pirellulaceae</taxon>
        <taxon>Roseiconus</taxon>
    </lineage>
</organism>
<sequence length="162" mass="16823">MKMPESQLEKPIYGYLVITVGLIVGIVTAAALGDAPTPATVEPTATHAGDLETSPTVTQTATSDLRRWILGVRTNPTGSGAVVTSVSPLSAAEQAGIEAGDRIIAIDGRQVGWIGDDSVPLHRLVDASPSGVARLLILKRSSSLRTVVVQLQTIGETLGMKS</sequence>
<feature type="transmembrane region" description="Helical" evidence="2">
    <location>
        <begin position="12"/>
        <end position="33"/>
    </location>
</feature>
<feature type="compositionally biased region" description="Low complexity" evidence="1">
    <location>
        <begin position="36"/>
        <end position="48"/>
    </location>
</feature>
<dbReference type="SMART" id="SM00228">
    <property type="entry name" value="PDZ"/>
    <property type="match status" value="1"/>
</dbReference>
<dbReference type="EMBL" id="JASZZN010000025">
    <property type="protein sequence ID" value="MDM4018720.1"/>
    <property type="molecule type" value="Genomic_DNA"/>
</dbReference>
<keyword evidence="2" id="KW-1133">Transmembrane helix</keyword>
<accession>A0ABT7PQD4</accession>
<feature type="region of interest" description="Disordered" evidence="1">
    <location>
        <begin position="36"/>
        <end position="57"/>
    </location>
</feature>
<dbReference type="Proteomes" id="UP001239462">
    <property type="component" value="Unassembled WGS sequence"/>
</dbReference>
<evidence type="ECO:0000256" key="1">
    <source>
        <dbReference type="SAM" id="MobiDB-lite"/>
    </source>
</evidence>
<evidence type="ECO:0000256" key="2">
    <source>
        <dbReference type="SAM" id="Phobius"/>
    </source>
</evidence>
<evidence type="ECO:0000313" key="4">
    <source>
        <dbReference type="EMBL" id="MDM4018720.1"/>
    </source>
</evidence>
<feature type="domain" description="PDZ" evidence="3">
    <location>
        <begin position="56"/>
        <end position="111"/>
    </location>
</feature>
<keyword evidence="5" id="KW-1185">Reference proteome</keyword>
<protein>
    <submittedName>
        <fullName evidence="4">PDZ domain-containing protein</fullName>
    </submittedName>
</protein>
<dbReference type="Pfam" id="PF17820">
    <property type="entry name" value="PDZ_6"/>
    <property type="match status" value="1"/>
</dbReference>
<name>A0ABT7PQD4_9BACT</name>
<evidence type="ECO:0000259" key="3">
    <source>
        <dbReference type="PROSITE" id="PS50106"/>
    </source>
</evidence>
<keyword evidence="2" id="KW-0472">Membrane</keyword>
<dbReference type="InterPro" id="IPR036034">
    <property type="entry name" value="PDZ_sf"/>
</dbReference>
<dbReference type="PROSITE" id="PS50106">
    <property type="entry name" value="PDZ"/>
    <property type="match status" value="1"/>
</dbReference>
<dbReference type="RefSeq" id="WP_149498896.1">
    <property type="nucleotide sequence ID" value="NZ_CP141221.1"/>
</dbReference>
<proteinExistence type="predicted"/>
<dbReference type="InterPro" id="IPR041489">
    <property type="entry name" value="PDZ_6"/>
</dbReference>
<dbReference type="Gene3D" id="2.30.42.10">
    <property type="match status" value="1"/>
</dbReference>
<dbReference type="InterPro" id="IPR001478">
    <property type="entry name" value="PDZ"/>
</dbReference>
<reference evidence="4 5" key="1">
    <citation type="submission" date="2023-06" db="EMBL/GenBank/DDBJ databases">
        <title>Roseiconus lacunae JC819 isolated from Gulf of Mannar region, Tamil Nadu.</title>
        <authorList>
            <person name="Pk S."/>
            <person name="Ch S."/>
            <person name="Ch V.R."/>
        </authorList>
    </citation>
    <scope>NUCLEOTIDE SEQUENCE [LARGE SCALE GENOMIC DNA]</scope>
    <source>
        <strain evidence="4 5">JC819</strain>
    </source>
</reference>
<evidence type="ECO:0000313" key="5">
    <source>
        <dbReference type="Proteomes" id="UP001239462"/>
    </source>
</evidence>
<dbReference type="SUPFAM" id="SSF50156">
    <property type="entry name" value="PDZ domain-like"/>
    <property type="match status" value="1"/>
</dbReference>
<gene>
    <name evidence="4" type="ORF">QTN89_24920</name>
</gene>
<comment type="caution">
    <text evidence="4">The sequence shown here is derived from an EMBL/GenBank/DDBJ whole genome shotgun (WGS) entry which is preliminary data.</text>
</comment>
<keyword evidence="2" id="KW-0812">Transmembrane</keyword>